<dbReference type="Proteomes" id="UP000076738">
    <property type="component" value="Unassembled WGS sequence"/>
</dbReference>
<dbReference type="EMBL" id="KV417307">
    <property type="protein sequence ID" value="KZO92750.1"/>
    <property type="molecule type" value="Genomic_DNA"/>
</dbReference>
<dbReference type="OrthoDB" id="10423752at2759"/>
<keyword evidence="2" id="KW-1185">Reference proteome</keyword>
<dbReference type="AlphaFoldDB" id="A0A167ILH5"/>
<sequence length="140" mass="16509">MSYEEHFEFMMRERGYKESIRAARHFDRLVERPLRSLEYMVPIARSTVMVVNLDAKLDCRWRKALLLAEQAIRNTLLPIVARTEAEPTTPAARMTPQAKYDLFAQDVTGLVELLKLSPNLHRYRPVQFYSLVYQRKTRAH</sequence>
<name>A0A167ILH5_CALVF</name>
<accession>A0A167ILH5</accession>
<dbReference type="STRING" id="1330018.A0A167ILH5"/>
<reference evidence="1 2" key="1">
    <citation type="journal article" date="2016" name="Mol. Biol. Evol.">
        <title>Comparative Genomics of Early-Diverging Mushroom-Forming Fungi Provides Insights into the Origins of Lignocellulose Decay Capabilities.</title>
        <authorList>
            <person name="Nagy L.G."/>
            <person name="Riley R."/>
            <person name="Tritt A."/>
            <person name="Adam C."/>
            <person name="Daum C."/>
            <person name="Floudas D."/>
            <person name="Sun H."/>
            <person name="Yadav J.S."/>
            <person name="Pangilinan J."/>
            <person name="Larsson K.H."/>
            <person name="Matsuura K."/>
            <person name="Barry K."/>
            <person name="Labutti K."/>
            <person name="Kuo R."/>
            <person name="Ohm R.A."/>
            <person name="Bhattacharya S.S."/>
            <person name="Shirouzu T."/>
            <person name="Yoshinaga Y."/>
            <person name="Martin F.M."/>
            <person name="Grigoriev I.V."/>
            <person name="Hibbett D.S."/>
        </authorList>
    </citation>
    <scope>NUCLEOTIDE SEQUENCE [LARGE SCALE GENOMIC DNA]</scope>
    <source>
        <strain evidence="1 2">TUFC12733</strain>
    </source>
</reference>
<protein>
    <submittedName>
        <fullName evidence="1">Uncharacterized protein</fullName>
    </submittedName>
</protein>
<gene>
    <name evidence="1" type="ORF">CALVIDRAFT_292470</name>
</gene>
<organism evidence="1 2">
    <name type="scientific">Calocera viscosa (strain TUFC12733)</name>
    <dbReference type="NCBI Taxonomy" id="1330018"/>
    <lineage>
        <taxon>Eukaryota</taxon>
        <taxon>Fungi</taxon>
        <taxon>Dikarya</taxon>
        <taxon>Basidiomycota</taxon>
        <taxon>Agaricomycotina</taxon>
        <taxon>Dacrymycetes</taxon>
        <taxon>Dacrymycetales</taxon>
        <taxon>Dacrymycetaceae</taxon>
        <taxon>Calocera</taxon>
    </lineage>
</organism>
<proteinExistence type="predicted"/>
<evidence type="ECO:0000313" key="1">
    <source>
        <dbReference type="EMBL" id="KZO92750.1"/>
    </source>
</evidence>
<evidence type="ECO:0000313" key="2">
    <source>
        <dbReference type="Proteomes" id="UP000076738"/>
    </source>
</evidence>